<organism evidence="2">
    <name type="scientific">marine metagenome</name>
    <dbReference type="NCBI Taxonomy" id="408172"/>
    <lineage>
        <taxon>unclassified sequences</taxon>
        <taxon>metagenomes</taxon>
        <taxon>ecological metagenomes</taxon>
    </lineage>
</organism>
<sequence length="242" mass="26288">MTAEEIGSIGKAAAGDILASRKIYLVTMVQPSPGAPDGFEQRYNDYWSAVEQQISNLETTAGTVNRIFAEGVIGRGDDAMLMVQQSNPGAHSVVRQRVSAGAVFEEFEDTDLFGQVIDWGRCLQGGLINQTVADEIQTKYTEASEKRSKHLLKQLNEGILESEAGLLLSGDPSIAIPSGVEKFLISPPELDELQRWVQQTNEAIREQMAEEQARSRSGTSTGTPTEAEQADGDSKSELWTPG</sequence>
<protein>
    <submittedName>
        <fullName evidence="2">Uncharacterized protein</fullName>
    </submittedName>
</protein>
<evidence type="ECO:0000313" key="2">
    <source>
        <dbReference type="EMBL" id="SUZ99473.1"/>
    </source>
</evidence>
<name>A0A381SEA9_9ZZZZ</name>
<feature type="compositionally biased region" description="Basic and acidic residues" evidence="1">
    <location>
        <begin position="203"/>
        <end position="214"/>
    </location>
</feature>
<gene>
    <name evidence="2" type="ORF">METZ01_LOCUS52327</name>
</gene>
<reference evidence="2" key="1">
    <citation type="submission" date="2018-05" db="EMBL/GenBank/DDBJ databases">
        <authorList>
            <person name="Lanie J.A."/>
            <person name="Ng W.-L."/>
            <person name="Kazmierczak K.M."/>
            <person name="Andrzejewski T.M."/>
            <person name="Davidsen T.M."/>
            <person name="Wayne K.J."/>
            <person name="Tettelin H."/>
            <person name="Glass J.I."/>
            <person name="Rusch D."/>
            <person name="Podicherti R."/>
            <person name="Tsui H.-C.T."/>
            <person name="Winkler M.E."/>
        </authorList>
    </citation>
    <scope>NUCLEOTIDE SEQUENCE</scope>
</reference>
<feature type="region of interest" description="Disordered" evidence="1">
    <location>
        <begin position="201"/>
        <end position="242"/>
    </location>
</feature>
<accession>A0A381SEA9</accession>
<dbReference type="AlphaFoldDB" id="A0A381SEA9"/>
<proteinExistence type="predicted"/>
<dbReference type="EMBL" id="UINC01002706">
    <property type="protein sequence ID" value="SUZ99473.1"/>
    <property type="molecule type" value="Genomic_DNA"/>
</dbReference>
<evidence type="ECO:0000256" key="1">
    <source>
        <dbReference type="SAM" id="MobiDB-lite"/>
    </source>
</evidence>